<evidence type="ECO:0000256" key="5">
    <source>
        <dbReference type="ARBA" id="ARBA00012964"/>
    </source>
</evidence>
<dbReference type="InterPro" id="IPR003607">
    <property type="entry name" value="HD/PDEase_dom"/>
</dbReference>
<feature type="domain" description="HD/PDEase" evidence="8">
    <location>
        <begin position="30"/>
        <end position="142"/>
    </location>
</feature>
<dbReference type="EMBL" id="LSFI01000081">
    <property type="protein sequence ID" value="OAG26724.1"/>
    <property type="molecule type" value="Genomic_DNA"/>
</dbReference>
<gene>
    <name evidence="9" type="ORF">TH606_10810</name>
</gene>
<sequence>MFWHRLAKLLFEGAMLKRLERTGYAYLGTGKENIAAHSFGVSLAAMILAKLVPEVDENRLLKMAILHDFLEARTGDLNSVNKLYDKVDEEAAARDAFSDLPWQEEWQELLREYREASTIEAQLVHDADQLDLIVMLKEQHDLGNPYARRWLVYARRRLYTDIGRKLAEAIIETDWASWWLDQFVAKDETN</sequence>
<evidence type="ECO:0000256" key="2">
    <source>
        <dbReference type="ARBA" id="ARBA00001936"/>
    </source>
</evidence>
<evidence type="ECO:0000256" key="3">
    <source>
        <dbReference type="ARBA" id="ARBA00001941"/>
    </source>
</evidence>
<dbReference type="Gene3D" id="1.10.3210.10">
    <property type="entry name" value="Hypothetical protein af1432"/>
    <property type="match status" value="1"/>
</dbReference>
<proteinExistence type="predicted"/>
<dbReference type="PANTHER" id="PTHR11845">
    <property type="entry name" value="5'-DEOXYNUCLEOTIDASE HDDC2"/>
    <property type="match status" value="1"/>
</dbReference>
<comment type="subunit">
    <text evidence="4">Homodimer.</text>
</comment>
<dbReference type="InterPro" id="IPR039356">
    <property type="entry name" value="YfbR/HDDC2"/>
</dbReference>
<name>A0A177E436_9BACT</name>
<keyword evidence="7 9" id="KW-0378">Hydrolase</keyword>
<dbReference type="PANTHER" id="PTHR11845:SF13">
    <property type="entry name" value="5'-DEOXYNUCLEOTIDASE HDDC2"/>
    <property type="match status" value="1"/>
</dbReference>
<keyword evidence="6" id="KW-0479">Metal-binding</keyword>
<dbReference type="Pfam" id="PF13023">
    <property type="entry name" value="HD_3"/>
    <property type="match status" value="1"/>
</dbReference>
<evidence type="ECO:0000256" key="6">
    <source>
        <dbReference type="ARBA" id="ARBA00022723"/>
    </source>
</evidence>
<comment type="catalytic activity">
    <reaction evidence="1">
        <text>a 2'-deoxyribonucleoside 5'-phosphate + H2O = a 2'-deoxyribonucleoside + phosphate</text>
        <dbReference type="Rhea" id="RHEA:36167"/>
        <dbReference type="ChEBI" id="CHEBI:15377"/>
        <dbReference type="ChEBI" id="CHEBI:18274"/>
        <dbReference type="ChEBI" id="CHEBI:43474"/>
        <dbReference type="ChEBI" id="CHEBI:65317"/>
        <dbReference type="EC" id="3.1.3.89"/>
    </reaction>
</comment>
<comment type="cofactor">
    <cofactor evidence="3">
        <name>Co(2+)</name>
        <dbReference type="ChEBI" id="CHEBI:48828"/>
    </cofactor>
</comment>
<dbReference type="GO" id="GO:0002953">
    <property type="term" value="F:5'-deoxynucleotidase activity"/>
    <property type="evidence" value="ECO:0007669"/>
    <property type="project" value="UniProtKB-EC"/>
</dbReference>
<evidence type="ECO:0000256" key="7">
    <source>
        <dbReference type="ARBA" id="ARBA00022801"/>
    </source>
</evidence>
<dbReference type="SMART" id="SM00471">
    <property type="entry name" value="HDc"/>
    <property type="match status" value="1"/>
</dbReference>
<dbReference type="InterPro" id="IPR006674">
    <property type="entry name" value="HD_domain"/>
</dbReference>
<dbReference type="RefSeq" id="WP_068543954.1">
    <property type="nucleotide sequence ID" value="NZ_LSFI01000081.1"/>
</dbReference>
<dbReference type="GO" id="GO:0005737">
    <property type="term" value="C:cytoplasm"/>
    <property type="evidence" value="ECO:0007669"/>
    <property type="project" value="TreeGrafter"/>
</dbReference>
<comment type="caution">
    <text evidence="9">The sequence shown here is derived from an EMBL/GenBank/DDBJ whole genome shotgun (WGS) entry which is preliminary data.</text>
</comment>
<protein>
    <recommendedName>
        <fullName evidence="5">5'-deoxynucleotidase</fullName>
        <ecNumber evidence="5">3.1.3.89</ecNumber>
    </recommendedName>
</protein>
<evidence type="ECO:0000313" key="10">
    <source>
        <dbReference type="Proteomes" id="UP000076964"/>
    </source>
</evidence>
<dbReference type="EC" id="3.1.3.89" evidence="5"/>
<evidence type="ECO:0000256" key="1">
    <source>
        <dbReference type="ARBA" id="ARBA00001638"/>
    </source>
</evidence>
<dbReference type="SUPFAM" id="SSF109604">
    <property type="entry name" value="HD-domain/PDEase-like"/>
    <property type="match status" value="1"/>
</dbReference>
<reference evidence="9 10" key="1">
    <citation type="submission" date="2016-02" db="EMBL/GenBank/DDBJ databases">
        <title>Draft genome sequence of Thermodesulfatator sp. S606.</title>
        <authorList>
            <person name="Lai Q."/>
            <person name="Cao J."/>
            <person name="Dupont S."/>
            <person name="Shao Z."/>
            <person name="Jebbar M."/>
            <person name="Alain K."/>
        </authorList>
    </citation>
    <scope>NUCLEOTIDE SEQUENCE [LARGE SCALE GENOMIC DNA]</scope>
    <source>
        <strain evidence="9 10">S606</strain>
    </source>
</reference>
<evidence type="ECO:0000313" key="9">
    <source>
        <dbReference type="EMBL" id="OAG26724.1"/>
    </source>
</evidence>
<evidence type="ECO:0000259" key="8">
    <source>
        <dbReference type="SMART" id="SM00471"/>
    </source>
</evidence>
<dbReference type="GO" id="GO:0046872">
    <property type="term" value="F:metal ion binding"/>
    <property type="evidence" value="ECO:0007669"/>
    <property type="project" value="UniProtKB-KW"/>
</dbReference>
<dbReference type="Proteomes" id="UP000076964">
    <property type="component" value="Unassembled WGS sequence"/>
</dbReference>
<keyword evidence="10" id="KW-1185">Reference proteome</keyword>
<dbReference type="AlphaFoldDB" id="A0A177E436"/>
<dbReference type="STRING" id="1795632.TH606_10810"/>
<comment type="cofactor">
    <cofactor evidence="2">
        <name>Mn(2+)</name>
        <dbReference type="ChEBI" id="CHEBI:29035"/>
    </cofactor>
</comment>
<dbReference type="OrthoDB" id="9786155at2"/>
<accession>A0A177E436</accession>
<organism evidence="9 10">
    <name type="scientific">Thermodesulfatator autotrophicus</name>
    <dbReference type="NCBI Taxonomy" id="1795632"/>
    <lineage>
        <taxon>Bacteria</taxon>
        <taxon>Pseudomonadati</taxon>
        <taxon>Thermodesulfobacteriota</taxon>
        <taxon>Thermodesulfobacteria</taxon>
        <taxon>Thermodesulfobacteriales</taxon>
        <taxon>Thermodesulfatatoraceae</taxon>
        <taxon>Thermodesulfatator</taxon>
    </lineage>
</organism>
<evidence type="ECO:0000256" key="4">
    <source>
        <dbReference type="ARBA" id="ARBA00011738"/>
    </source>
</evidence>